<reference evidence="1" key="1">
    <citation type="submission" date="2022-07" db="EMBL/GenBank/DDBJ databases">
        <authorList>
            <person name="Kouya T."/>
            <person name="Ishiyama Y."/>
        </authorList>
    </citation>
    <scope>NUCLEOTIDE SEQUENCE</scope>
    <source>
        <strain evidence="1">WR16-4</strain>
    </source>
</reference>
<reference evidence="1" key="2">
    <citation type="journal article" date="2023" name="PLoS ONE">
        <title>Philodulcilactobacillus myokoensis gen. nov., sp. nov., a fructophilic, acidophilic, and agar-phobic lactic acid bacterium isolated from fermented vegetable extracts.</title>
        <authorList>
            <person name="Kouya T."/>
            <person name="Ishiyama Y."/>
            <person name="Ohashi S."/>
            <person name="Kumakubo R."/>
            <person name="Yamazaki T."/>
            <person name="Otaki T."/>
        </authorList>
    </citation>
    <scope>NUCLEOTIDE SEQUENCE</scope>
    <source>
        <strain evidence="1">WR16-4</strain>
    </source>
</reference>
<dbReference type="AlphaFoldDB" id="A0A9W6ETM3"/>
<accession>A0A9W6ETM3</accession>
<evidence type="ECO:0000313" key="1">
    <source>
        <dbReference type="EMBL" id="GLB47497.1"/>
    </source>
</evidence>
<gene>
    <name evidence="1" type="ORF">WR164_14760</name>
</gene>
<comment type="caution">
    <text evidence="1">The sequence shown here is derived from an EMBL/GenBank/DDBJ whole genome shotgun (WGS) entry which is preliminary data.</text>
</comment>
<keyword evidence="2" id="KW-1185">Reference proteome</keyword>
<dbReference type="Proteomes" id="UP001144204">
    <property type="component" value="Unassembled WGS sequence"/>
</dbReference>
<dbReference type="RefSeq" id="WP_286137036.1">
    <property type="nucleotide sequence ID" value="NZ_BRPL01000004.1"/>
</dbReference>
<name>A0A9W6ETM3_9LACO</name>
<evidence type="ECO:0000313" key="2">
    <source>
        <dbReference type="Proteomes" id="UP001144204"/>
    </source>
</evidence>
<sequence length="140" mass="16502">MSAITLDRVDEVVKRHLDYQSWIQQLILETIQNETAEKKLEYYYQIPAWTYQIAKNDGIFEDQKLFQYFEKALKKDAQKYLDAHQIDDQKPSDLSDDDVFANAFQFRAEQIVKDELKANGLAFHFSIDTNTLGYLIKILK</sequence>
<protein>
    <submittedName>
        <fullName evidence="1">Uncharacterized protein</fullName>
    </submittedName>
</protein>
<organism evidence="1 2">
    <name type="scientific">Philodulcilactobacillus myokoensis</name>
    <dbReference type="NCBI Taxonomy" id="2929573"/>
    <lineage>
        <taxon>Bacteria</taxon>
        <taxon>Bacillati</taxon>
        <taxon>Bacillota</taxon>
        <taxon>Bacilli</taxon>
        <taxon>Lactobacillales</taxon>
        <taxon>Lactobacillaceae</taxon>
        <taxon>Philodulcilactobacillus</taxon>
    </lineage>
</organism>
<proteinExistence type="predicted"/>
<dbReference type="EMBL" id="BRPL01000004">
    <property type="protein sequence ID" value="GLB47497.1"/>
    <property type="molecule type" value="Genomic_DNA"/>
</dbReference>